<dbReference type="InterPro" id="IPR010455">
    <property type="entry name" value="Phage_82_GpQ"/>
</dbReference>
<accession>A0ABS6L6Q2</accession>
<protein>
    <submittedName>
        <fullName evidence="1">Antitermination protein</fullName>
    </submittedName>
</protein>
<evidence type="ECO:0000313" key="1">
    <source>
        <dbReference type="EMBL" id="MBU9837370.1"/>
    </source>
</evidence>
<keyword evidence="2" id="KW-1185">Reference proteome</keyword>
<proteinExistence type="predicted"/>
<reference evidence="1 2" key="1">
    <citation type="submission" date="2021-03" db="EMBL/GenBank/DDBJ databases">
        <title>Five novel Rahnella species.</title>
        <authorList>
            <person name="Brady C."/>
            <person name="Asselin J."/>
            <person name="Beer S."/>
            <person name="Bruberg M.B."/>
            <person name="Crampton B."/>
            <person name="Venter S."/>
            <person name="Arnold D."/>
            <person name="Denman S."/>
        </authorList>
    </citation>
    <scope>NUCLEOTIDE SEQUENCE [LARGE SCALE GENOMIC DNA]</scope>
    <source>
        <strain evidence="1 2">L72c</strain>
    </source>
</reference>
<gene>
    <name evidence="1" type="ORF">J1786_21475</name>
</gene>
<dbReference type="Pfam" id="PF06323">
    <property type="entry name" value="Phage_antiter_Q"/>
    <property type="match status" value="1"/>
</dbReference>
<dbReference type="RefSeq" id="WP_217139201.1">
    <property type="nucleotide sequence ID" value="NZ_JAFMOT010000188.1"/>
</dbReference>
<dbReference type="EMBL" id="JAFMOU010000072">
    <property type="protein sequence ID" value="MBU9837370.1"/>
    <property type="molecule type" value="Genomic_DNA"/>
</dbReference>
<organism evidence="1 2">
    <name type="scientific">Rahnella perminowiae</name>
    <dbReference type="NCBI Taxonomy" id="2816244"/>
    <lineage>
        <taxon>Bacteria</taxon>
        <taxon>Pseudomonadati</taxon>
        <taxon>Pseudomonadota</taxon>
        <taxon>Gammaproteobacteria</taxon>
        <taxon>Enterobacterales</taxon>
        <taxon>Yersiniaceae</taxon>
        <taxon>Rahnella</taxon>
    </lineage>
</organism>
<comment type="caution">
    <text evidence="1">The sequence shown here is derived from an EMBL/GenBank/DDBJ whole genome shotgun (WGS) entry which is preliminary data.</text>
</comment>
<dbReference type="Proteomes" id="UP000699865">
    <property type="component" value="Unassembled WGS sequence"/>
</dbReference>
<evidence type="ECO:0000313" key="2">
    <source>
        <dbReference type="Proteomes" id="UP000699865"/>
    </source>
</evidence>
<name>A0ABS6L6Q2_9GAMM</name>
<sequence length="224" mass="25924">MNRQLLQYARIELTTALMDLSGGTKGQLEAFSEHPPADKNHYPRQHIHKVQLEGNKQVRSERAPTYALETRSRIRPAPPMKEFEFASCAWRRAVNTLPVYQSSWIRYCYGFDLKFEHQKNICEAIWMAYQKNLPPGLLTKTKKRLISLVWLAVQDVAAKNKNESYKEYAGSALATLMTVSRSTWCEVYSQHWQGLKEAVSELDNDSLIRVLKSKETLIFEEVIE</sequence>